<dbReference type="InterPro" id="IPR036188">
    <property type="entry name" value="FAD/NAD-bd_sf"/>
</dbReference>
<name>A0ABR1WYV5_9PEZI</name>
<dbReference type="EMBL" id="JAQQWN010000004">
    <property type="protein sequence ID" value="KAK8088320.1"/>
    <property type="molecule type" value="Genomic_DNA"/>
</dbReference>
<dbReference type="Gene3D" id="3.90.660.10">
    <property type="match status" value="1"/>
</dbReference>
<evidence type="ECO:0000313" key="2">
    <source>
        <dbReference type="EMBL" id="KAK8088320.1"/>
    </source>
</evidence>
<evidence type="ECO:0000259" key="1">
    <source>
        <dbReference type="Pfam" id="PF01593"/>
    </source>
</evidence>
<dbReference type="SUPFAM" id="SSF51905">
    <property type="entry name" value="FAD/NAD(P)-binding domain"/>
    <property type="match status" value="1"/>
</dbReference>
<protein>
    <recommendedName>
        <fullName evidence="1">Amine oxidase domain-containing protein</fullName>
    </recommendedName>
</protein>
<organism evidence="2 3">
    <name type="scientific">Apiospora hydei</name>
    <dbReference type="NCBI Taxonomy" id="1337664"/>
    <lineage>
        <taxon>Eukaryota</taxon>
        <taxon>Fungi</taxon>
        <taxon>Dikarya</taxon>
        <taxon>Ascomycota</taxon>
        <taxon>Pezizomycotina</taxon>
        <taxon>Sordariomycetes</taxon>
        <taxon>Xylariomycetidae</taxon>
        <taxon>Amphisphaeriales</taxon>
        <taxon>Apiosporaceae</taxon>
        <taxon>Apiospora</taxon>
    </lineage>
</organism>
<comment type="caution">
    <text evidence="2">The sequence shown here is derived from an EMBL/GenBank/DDBJ whole genome shotgun (WGS) entry which is preliminary data.</text>
</comment>
<accession>A0ABR1WYV5</accession>
<dbReference type="Pfam" id="PF01593">
    <property type="entry name" value="Amino_oxidase"/>
    <property type="match status" value="1"/>
</dbReference>
<feature type="domain" description="Amine oxidase" evidence="1">
    <location>
        <begin position="91"/>
        <end position="173"/>
    </location>
</feature>
<dbReference type="Proteomes" id="UP001433268">
    <property type="component" value="Unassembled WGS sequence"/>
</dbReference>
<dbReference type="InterPro" id="IPR002937">
    <property type="entry name" value="Amino_oxidase"/>
</dbReference>
<dbReference type="RefSeq" id="XP_066671214.1">
    <property type="nucleotide sequence ID" value="XM_066807596.1"/>
</dbReference>
<gene>
    <name evidence="2" type="ORF">PG997_003281</name>
</gene>
<reference evidence="2 3" key="1">
    <citation type="submission" date="2023-01" db="EMBL/GenBank/DDBJ databases">
        <title>Analysis of 21 Apiospora genomes using comparative genomics revels a genus with tremendous synthesis potential of carbohydrate active enzymes and secondary metabolites.</title>
        <authorList>
            <person name="Sorensen T."/>
        </authorList>
    </citation>
    <scope>NUCLEOTIDE SEQUENCE [LARGE SCALE GENOMIC DNA]</scope>
    <source>
        <strain evidence="2 3">CBS 114990</strain>
    </source>
</reference>
<proteinExistence type="predicted"/>
<evidence type="ECO:0000313" key="3">
    <source>
        <dbReference type="Proteomes" id="UP001433268"/>
    </source>
</evidence>
<dbReference type="GeneID" id="92040656"/>
<dbReference type="Gene3D" id="3.50.50.60">
    <property type="entry name" value="FAD/NAD(P)-binding domain"/>
    <property type="match status" value="1"/>
</dbReference>
<keyword evidence="3" id="KW-1185">Reference proteome</keyword>
<sequence>MADQSQVPEPAPIQELSHRSQWASFAMRKRVWNFQRDVSVLPDPKKGEILPAEETRYPKDTDGTLEKKLRVGIIGAGVSGLFTAMTFDYLKEKYGLDVEYEILEANGEERLGGRLFTYYFKNKIDSEGEVVPPEVGPHDYYDVGAMRFPDIDIMERTFKLFKELGMEFNDQDVKKNRETNPPKPGQLVPYHLNGKNQPMLYNSVQVITDGVKVPTAEAFNITGLPIEIMKSSPDELFSSQIKYYTYLYKTAGPQIFWNSLMHTADHYSVRQYLTQIATYDYNTIEYLETMNFGNRWYDQAFSEAVLESLDFDATARWWCVEEAPSRLRIA</sequence>